<feature type="compositionally biased region" description="Low complexity" evidence="5">
    <location>
        <begin position="288"/>
        <end position="298"/>
    </location>
</feature>
<evidence type="ECO:0000313" key="10">
    <source>
        <dbReference type="Proteomes" id="UP000218811"/>
    </source>
</evidence>
<evidence type="ECO:0000259" key="8">
    <source>
        <dbReference type="Pfam" id="PF23726"/>
    </source>
</evidence>
<evidence type="ECO:0000256" key="1">
    <source>
        <dbReference type="ARBA" id="ARBA00004123"/>
    </source>
</evidence>
<dbReference type="InterPro" id="IPR050358">
    <property type="entry name" value="RSE1/DDB1/CFT1"/>
</dbReference>
<dbReference type="STRING" id="742152.A0A2H3JD47"/>
<dbReference type="SUPFAM" id="SSF50998">
    <property type="entry name" value="Quinoprotein alcohol dehydrogenase-like"/>
    <property type="match status" value="1"/>
</dbReference>
<evidence type="ECO:0000313" key="9">
    <source>
        <dbReference type="EMBL" id="PCH40170.1"/>
    </source>
</evidence>
<dbReference type="InterPro" id="IPR011047">
    <property type="entry name" value="Quinoprotein_ADH-like_sf"/>
</dbReference>
<comment type="similarity">
    <text evidence="2">Belongs to the DDB1 family.</text>
</comment>
<dbReference type="Gene3D" id="1.10.150.910">
    <property type="match status" value="1"/>
</dbReference>
<dbReference type="GO" id="GO:0005634">
    <property type="term" value="C:nucleus"/>
    <property type="evidence" value="ECO:0007669"/>
    <property type="project" value="UniProtKB-SubCell"/>
</dbReference>
<dbReference type="InterPro" id="IPR036322">
    <property type="entry name" value="WD40_repeat_dom_sf"/>
</dbReference>
<dbReference type="OrthoDB" id="433457at2759"/>
<sequence length="1255" mass="135885">MKVVTTFHPPSSVVRSIKCSLSLGQEHLVIAKINKLEVYSLQPADLHHQCSLEIWGRITSLRALPLNQGGISNLLVLTDHPDPRLITLTYSVNEEGVASLASKEHIELHDRYARPAEFVTDVFVDTHGTLAVVSCYTGKLKVVQYKNGALTGVPFDISIPELYLLALTLLHTPQGTYTLVLLHYDYQQRLQLLARDIDLDEVFAPRSLTLNGGVLSSSTFPASTLEAPLLLIPVPPHTTSEMVDVDEEGVSSHLGGVLVLGGRQVLFVECASPARQDVRKGKQHRSSARTAGADAMKAAKAREKEKEREERKVKPRAGVKWPWSEVVAWCQIDEEGRRYLIGDAYGRLAMLAFNENNGLVLIPLGETSPATSLTYLASQFVYLGSHLGDAQLLRIHPTPIADLHADTLPIPSGIATVPPSALSGGKGKERVDVDMDGGKGEKAGRIVASKGSYVEVIESFQNIAPIVDAALVDLDGSGQPQVITCSGGQNTGALKVIRTGADFQEKAAIESVTDVVGIWTLRSRYEDTIDTHLVASTLRETYVFRLDSANAVTRLDSSANGLHSGLPTLAVKNVTRRVQINGVSTYVDSTLVVQVTPEKVNVVEYEPALGLFTRVGEGWLAQQEGGNRSIAAVDVNASQIVLGLSGGRLVLLNLTERGQVQKLLHRDFTDASFDHFEISAISCAPFDSTKKFTKHVAVSFWGTNKVEILSLDSKLTTLCKTDSLPALPRSLLLYNFGSGRSQKEADFRPYLLVGLTDGSVVTYSFKEGELKDKKLFALGTAPVSFTTCNIDGRTALFASGSRAAVLYWDRQRLQQSPVMLKEAVIGASFNSAAFPSSLLLATSSSLVIGCIRGVDKVQIKSISLGLDNPRRIAHHPASGAFAVACKTTIPPRVGEFQDAHSTLKILEDSTFNQIATFTCEPDEEISAVLALPEPPKHLGSCFCVGTVQFQAGQQEPSSGRILLFALDKQRDMDSAIPELRLVASTPVKGCVYQLVSIEEVIIAAVNTSVVLLKTNTLNGSPSPLSQVTEWNHSYLITSMVAKGNTLVIGDAISSVAMLKVVNTELRCIARDYAPLWPVAVEVIGDEGVIGANSDCNLFTFSLQQNGSRHILDRDGSYHLGDVVNKLLPGGITSTDTTGNSTVHPRHLFFASTGRIGAILEMSDDISLHLTALQRNMAKTIIGPGDTHHTNWRAPVTSRGRSDAESAFGFLDGDFIEQWLTSSNPNQYLEGEIDAERVTLPPSQIQDVLEKLQSLH</sequence>
<evidence type="ECO:0000256" key="2">
    <source>
        <dbReference type="ARBA" id="ARBA00007453"/>
    </source>
</evidence>
<dbReference type="Pfam" id="PF23726">
    <property type="entry name" value="Beta-prop_RSE1_2nd"/>
    <property type="match status" value="1"/>
</dbReference>
<evidence type="ECO:0000259" key="7">
    <source>
        <dbReference type="Pfam" id="PF10433"/>
    </source>
</evidence>
<protein>
    <recommendedName>
        <fullName evidence="3">DNA damage-binding protein 1</fullName>
    </recommendedName>
</protein>
<feature type="domain" description="RSE1/DDB1/CPSF1 second beta-propeller" evidence="8">
    <location>
        <begin position="511"/>
        <end position="849"/>
    </location>
</feature>
<dbReference type="AlphaFoldDB" id="A0A2H3JD47"/>
<feature type="domain" description="RSE1/DDB1/CPSF1 first beta-propeller" evidence="7">
    <location>
        <begin position="15"/>
        <end position="399"/>
    </location>
</feature>
<dbReference type="InterPro" id="IPR004871">
    <property type="entry name" value="RSE1/DDB1/CPSF1_C"/>
</dbReference>
<dbReference type="OMA" id="HQDFLMR"/>
<keyword evidence="10" id="KW-1185">Reference proteome</keyword>
<evidence type="ECO:0000259" key="6">
    <source>
        <dbReference type="Pfam" id="PF03178"/>
    </source>
</evidence>
<dbReference type="PANTHER" id="PTHR10644">
    <property type="entry name" value="DNA REPAIR/RNA PROCESSING CPSF FAMILY"/>
    <property type="match status" value="1"/>
</dbReference>
<comment type="subcellular location">
    <subcellularLocation>
        <location evidence="1">Nucleus</location>
    </subcellularLocation>
</comment>
<feature type="compositionally biased region" description="Basic and acidic residues" evidence="5">
    <location>
        <begin position="300"/>
        <end position="311"/>
    </location>
</feature>
<evidence type="ECO:0000256" key="5">
    <source>
        <dbReference type="SAM" id="MobiDB-lite"/>
    </source>
</evidence>
<dbReference type="InterPro" id="IPR015943">
    <property type="entry name" value="WD40/YVTN_repeat-like_dom_sf"/>
</dbReference>
<accession>A0A2H3JD47</accession>
<dbReference type="Gene3D" id="2.130.10.10">
    <property type="entry name" value="YVTN repeat-like/Quinoprotein amine dehydrogenase"/>
    <property type="match status" value="3"/>
</dbReference>
<feature type="region of interest" description="Disordered" evidence="5">
    <location>
        <begin position="278"/>
        <end position="311"/>
    </location>
</feature>
<gene>
    <name evidence="9" type="ORF">WOLCODRAFT_67201</name>
</gene>
<evidence type="ECO:0000256" key="3">
    <source>
        <dbReference type="ARBA" id="ARBA00014577"/>
    </source>
</evidence>
<dbReference type="SUPFAM" id="SSF50978">
    <property type="entry name" value="WD40 repeat-like"/>
    <property type="match status" value="1"/>
</dbReference>
<dbReference type="InterPro" id="IPR018846">
    <property type="entry name" value="Beta-prop_RSE1/DDB1/CPSF1_1st"/>
</dbReference>
<dbReference type="Pfam" id="PF10433">
    <property type="entry name" value="Beta-prop_RSE1_1st"/>
    <property type="match status" value="1"/>
</dbReference>
<keyword evidence="4" id="KW-0539">Nucleus</keyword>
<organism evidence="9 10">
    <name type="scientific">Wolfiporia cocos (strain MD-104)</name>
    <name type="common">Brown rot fungus</name>
    <dbReference type="NCBI Taxonomy" id="742152"/>
    <lineage>
        <taxon>Eukaryota</taxon>
        <taxon>Fungi</taxon>
        <taxon>Dikarya</taxon>
        <taxon>Basidiomycota</taxon>
        <taxon>Agaricomycotina</taxon>
        <taxon>Agaricomycetes</taxon>
        <taxon>Polyporales</taxon>
        <taxon>Phaeolaceae</taxon>
        <taxon>Wolfiporia</taxon>
    </lineage>
</organism>
<dbReference type="Proteomes" id="UP000218811">
    <property type="component" value="Unassembled WGS sequence"/>
</dbReference>
<evidence type="ECO:0000256" key="4">
    <source>
        <dbReference type="ARBA" id="ARBA00023242"/>
    </source>
</evidence>
<dbReference type="Pfam" id="PF03178">
    <property type="entry name" value="CPSF_A"/>
    <property type="match status" value="1"/>
</dbReference>
<name>A0A2H3JD47_WOLCO</name>
<proteinExistence type="inferred from homology"/>
<dbReference type="GO" id="GO:0003676">
    <property type="term" value="F:nucleic acid binding"/>
    <property type="evidence" value="ECO:0007669"/>
    <property type="project" value="InterPro"/>
</dbReference>
<dbReference type="InterPro" id="IPR058543">
    <property type="entry name" value="Beta-prop_RSE1/DDB1/CPSF1_2nd"/>
</dbReference>
<dbReference type="EMBL" id="KB468053">
    <property type="protein sequence ID" value="PCH40170.1"/>
    <property type="molecule type" value="Genomic_DNA"/>
</dbReference>
<feature type="domain" description="RSE1/DDB1/CPSF1 C-terminal" evidence="6">
    <location>
        <begin position="901"/>
        <end position="1219"/>
    </location>
</feature>
<reference evidence="9 10" key="1">
    <citation type="journal article" date="2012" name="Science">
        <title>The Paleozoic origin of enzymatic lignin decomposition reconstructed from 31 fungal genomes.</title>
        <authorList>
            <person name="Floudas D."/>
            <person name="Binder M."/>
            <person name="Riley R."/>
            <person name="Barry K."/>
            <person name="Blanchette R.A."/>
            <person name="Henrissat B."/>
            <person name="Martinez A.T."/>
            <person name="Otillar R."/>
            <person name="Spatafora J.W."/>
            <person name="Yadav J.S."/>
            <person name="Aerts A."/>
            <person name="Benoit I."/>
            <person name="Boyd A."/>
            <person name="Carlson A."/>
            <person name="Copeland A."/>
            <person name="Coutinho P.M."/>
            <person name="de Vries R.P."/>
            <person name="Ferreira P."/>
            <person name="Findley K."/>
            <person name="Foster B."/>
            <person name="Gaskell J."/>
            <person name="Glotzer D."/>
            <person name="Gorecki P."/>
            <person name="Heitman J."/>
            <person name="Hesse C."/>
            <person name="Hori C."/>
            <person name="Igarashi K."/>
            <person name="Jurgens J.A."/>
            <person name="Kallen N."/>
            <person name="Kersten P."/>
            <person name="Kohler A."/>
            <person name="Kuees U."/>
            <person name="Kumar T.K.A."/>
            <person name="Kuo A."/>
            <person name="LaButti K."/>
            <person name="Larrondo L.F."/>
            <person name="Lindquist E."/>
            <person name="Ling A."/>
            <person name="Lombard V."/>
            <person name="Lucas S."/>
            <person name="Lundell T."/>
            <person name="Martin R."/>
            <person name="McLaughlin D.J."/>
            <person name="Morgenstern I."/>
            <person name="Morin E."/>
            <person name="Murat C."/>
            <person name="Nagy L.G."/>
            <person name="Nolan M."/>
            <person name="Ohm R.A."/>
            <person name="Patyshakuliyeva A."/>
            <person name="Rokas A."/>
            <person name="Ruiz-Duenas F.J."/>
            <person name="Sabat G."/>
            <person name="Salamov A."/>
            <person name="Samejima M."/>
            <person name="Schmutz J."/>
            <person name="Slot J.C."/>
            <person name="St John F."/>
            <person name="Stenlid J."/>
            <person name="Sun H."/>
            <person name="Sun S."/>
            <person name="Syed K."/>
            <person name="Tsang A."/>
            <person name="Wiebenga A."/>
            <person name="Young D."/>
            <person name="Pisabarro A."/>
            <person name="Eastwood D.C."/>
            <person name="Martin F."/>
            <person name="Cullen D."/>
            <person name="Grigoriev I.V."/>
            <person name="Hibbett D.S."/>
        </authorList>
    </citation>
    <scope>NUCLEOTIDE SEQUENCE [LARGE SCALE GENOMIC DNA]</scope>
    <source>
        <strain evidence="9 10">MD-104</strain>
    </source>
</reference>